<reference evidence="1 2" key="2">
    <citation type="journal article" date="2013" name="Plant Cell Physiol.">
        <title>Rice Annotation Project Database (RAP-DB): an integrative and interactive database for rice genomics.</title>
        <authorList>
            <person name="Sakai H."/>
            <person name="Lee S.S."/>
            <person name="Tanaka T."/>
            <person name="Numa H."/>
            <person name="Kim J."/>
            <person name="Kawahara Y."/>
            <person name="Wakimoto H."/>
            <person name="Yang C.C."/>
            <person name="Iwamoto M."/>
            <person name="Abe T."/>
            <person name="Yamada Y."/>
            <person name="Muto A."/>
            <person name="Inokuchi H."/>
            <person name="Ikemura T."/>
            <person name="Matsumoto T."/>
            <person name="Sasaki T."/>
            <person name="Itoh T."/>
        </authorList>
    </citation>
    <scope>NUCLEOTIDE SEQUENCE [LARGE SCALE GENOMIC DNA]</scope>
    <source>
        <strain evidence="2">cv. Nipponbare</strain>
    </source>
</reference>
<dbReference type="EMBL" id="AP014968">
    <property type="protein sequence ID" value="BAT18305.1"/>
    <property type="molecule type" value="Genomic_DNA"/>
</dbReference>
<dbReference type="InParanoid" id="A0A0P0YDB9"/>
<dbReference type="AlphaFoldDB" id="A0A0P0YDB9"/>
<evidence type="ECO:0000313" key="1">
    <source>
        <dbReference type="EMBL" id="BAT18305.1"/>
    </source>
</evidence>
<accession>A0A0P0YDB9</accession>
<keyword evidence="2" id="KW-1185">Reference proteome</keyword>
<reference evidence="1 2" key="3">
    <citation type="journal article" date="2013" name="Rice">
        <title>Improvement of the Oryza sativa Nipponbare reference genome using next generation sequence and optical map data.</title>
        <authorList>
            <person name="Kawahara Y."/>
            <person name="de la Bastide M."/>
            <person name="Hamilton J.P."/>
            <person name="Kanamori H."/>
            <person name="McCombie W.R."/>
            <person name="Ouyang S."/>
            <person name="Schwartz D.C."/>
            <person name="Tanaka T."/>
            <person name="Wu J."/>
            <person name="Zhou S."/>
            <person name="Childs K.L."/>
            <person name="Davidson R.M."/>
            <person name="Lin H."/>
            <person name="Quesada-Ocampo L."/>
            <person name="Vaillancourt B."/>
            <person name="Sakai H."/>
            <person name="Lee S.S."/>
            <person name="Kim J."/>
            <person name="Numa H."/>
            <person name="Itoh T."/>
            <person name="Buell C.R."/>
            <person name="Matsumoto T."/>
        </authorList>
    </citation>
    <scope>NUCLEOTIDE SEQUENCE [LARGE SCALE GENOMIC DNA]</scope>
    <source>
        <strain evidence="2">cv. Nipponbare</strain>
    </source>
</reference>
<name>A0A0P0YDB9_ORYSJ</name>
<organism evidence="1 2">
    <name type="scientific">Oryza sativa subsp. japonica</name>
    <name type="common">Rice</name>
    <dbReference type="NCBI Taxonomy" id="39947"/>
    <lineage>
        <taxon>Eukaryota</taxon>
        <taxon>Viridiplantae</taxon>
        <taxon>Streptophyta</taxon>
        <taxon>Embryophyta</taxon>
        <taxon>Tracheophyta</taxon>
        <taxon>Spermatophyta</taxon>
        <taxon>Magnoliopsida</taxon>
        <taxon>Liliopsida</taxon>
        <taxon>Poales</taxon>
        <taxon>Poaceae</taxon>
        <taxon>BOP clade</taxon>
        <taxon>Oryzoideae</taxon>
        <taxon>Oryzeae</taxon>
        <taxon>Oryzinae</taxon>
        <taxon>Oryza</taxon>
        <taxon>Oryza sativa</taxon>
    </lineage>
</organism>
<protein>
    <submittedName>
        <fullName evidence="1">Os12g0640951 protein</fullName>
    </submittedName>
</protein>
<proteinExistence type="predicted"/>
<reference evidence="2" key="1">
    <citation type="journal article" date="2005" name="Nature">
        <title>The map-based sequence of the rice genome.</title>
        <authorList>
            <consortium name="International rice genome sequencing project (IRGSP)"/>
            <person name="Matsumoto T."/>
            <person name="Wu J."/>
            <person name="Kanamori H."/>
            <person name="Katayose Y."/>
            <person name="Fujisawa M."/>
            <person name="Namiki N."/>
            <person name="Mizuno H."/>
            <person name="Yamamoto K."/>
            <person name="Antonio B.A."/>
            <person name="Baba T."/>
            <person name="Sakata K."/>
            <person name="Nagamura Y."/>
            <person name="Aoki H."/>
            <person name="Arikawa K."/>
            <person name="Arita K."/>
            <person name="Bito T."/>
            <person name="Chiden Y."/>
            <person name="Fujitsuka N."/>
            <person name="Fukunaka R."/>
            <person name="Hamada M."/>
            <person name="Harada C."/>
            <person name="Hayashi A."/>
            <person name="Hijishita S."/>
            <person name="Honda M."/>
            <person name="Hosokawa S."/>
            <person name="Ichikawa Y."/>
            <person name="Idonuma A."/>
            <person name="Iijima M."/>
            <person name="Ikeda M."/>
            <person name="Ikeno M."/>
            <person name="Ito K."/>
            <person name="Ito S."/>
            <person name="Ito T."/>
            <person name="Ito Y."/>
            <person name="Ito Y."/>
            <person name="Iwabuchi A."/>
            <person name="Kamiya K."/>
            <person name="Karasawa W."/>
            <person name="Kurita K."/>
            <person name="Katagiri S."/>
            <person name="Kikuta A."/>
            <person name="Kobayashi H."/>
            <person name="Kobayashi N."/>
            <person name="Machita K."/>
            <person name="Maehara T."/>
            <person name="Masukawa M."/>
            <person name="Mizubayashi T."/>
            <person name="Mukai Y."/>
            <person name="Nagasaki H."/>
            <person name="Nagata Y."/>
            <person name="Naito S."/>
            <person name="Nakashima M."/>
            <person name="Nakama Y."/>
            <person name="Nakamichi Y."/>
            <person name="Nakamura M."/>
            <person name="Meguro A."/>
            <person name="Negishi M."/>
            <person name="Ohta I."/>
            <person name="Ohta T."/>
            <person name="Okamoto M."/>
            <person name="Ono N."/>
            <person name="Saji S."/>
            <person name="Sakaguchi M."/>
            <person name="Sakai K."/>
            <person name="Shibata M."/>
            <person name="Shimokawa T."/>
            <person name="Song J."/>
            <person name="Takazaki Y."/>
            <person name="Terasawa K."/>
            <person name="Tsugane M."/>
            <person name="Tsuji K."/>
            <person name="Ueda S."/>
            <person name="Waki K."/>
            <person name="Yamagata H."/>
            <person name="Yamamoto M."/>
            <person name="Yamamoto S."/>
            <person name="Yamane H."/>
            <person name="Yoshiki S."/>
            <person name="Yoshihara R."/>
            <person name="Yukawa K."/>
            <person name="Zhong H."/>
            <person name="Yano M."/>
            <person name="Yuan Q."/>
            <person name="Ouyang S."/>
            <person name="Liu J."/>
            <person name="Jones K.M."/>
            <person name="Gansberger K."/>
            <person name="Moffat K."/>
            <person name="Hill J."/>
            <person name="Bera J."/>
            <person name="Fadrosh D."/>
            <person name="Jin S."/>
            <person name="Johri S."/>
            <person name="Kim M."/>
            <person name="Overton L."/>
            <person name="Reardon M."/>
            <person name="Tsitrin T."/>
            <person name="Vuong H."/>
            <person name="Weaver B."/>
            <person name="Ciecko A."/>
            <person name="Tallon L."/>
            <person name="Jackson J."/>
            <person name="Pai G."/>
            <person name="Aken S.V."/>
            <person name="Utterback T."/>
            <person name="Reidmuller S."/>
            <person name="Feldblyum T."/>
            <person name="Hsiao J."/>
            <person name="Zismann V."/>
            <person name="Iobst S."/>
            <person name="de Vazeille A.R."/>
            <person name="Buell C.R."/>
            <person name="Ying K."/>
            <person name="Li Y."/>
            <person name="Lu T."/>
            <person name="Huang Y."/>
            <person name="Zhao Q."/>
            <person name="Feng Q."/>
            <person name="Zhang L."/>
            <person name="Zhu J."/>
            <person name="Weng Q."/>
            <person name="Mu J."/>
            <person name="Lu Y."/>
            <person name="Fan D."/>
            <person name="Liu Y."/>
            <person name="Guan J."/>
            <person name="Zhang Y."/>
            <person name="Yu S."/>
            <person name="Liu X."/>
            <person name="Zhang Y."/>
            <person name="Hong G."/>
            <person name="Han B."/>
            <person name="Choisne N."/>
            <person name="Demange N."/>
            <person name="Orjeda G."/>
            <person name="Samain S."/>
            <person name="Cattolico L."/>
            <person name="Pelletier E."/>
            <person name="Couloux A."/>
            <person name="Segurens B."/>
            <person name="Wincker P."/>
            <person name="D'Hont A."/>
            <person name="Scarpelli C."/>
            <person name="Weissenbach J."/>
            <person name="Salanoubat M."/>
            <person name="Quetier F."/>
            <person name="Yu Y."/>
            <person name="Kim H.R."/>
            <person name="Rambo T."/>
            <person name="Currie J."/>
            <person name="Collura K."/>
            <person name="Luo M."/>
            <person name="Yang T."/>
            <person name="Ammiraju J.S.S."/>
            <person name="Engler F."/>
            <person name="Soderlund C."/>
            <person name="Wing R.A."/>
            <person name="Palmer L.E."/>
            <person name="de la Bastide M."/>
            <person name="Spiegel L."/>
            <person name="Nascimento L."/>
            <person name="Zutavern T."/>
            <person name="O'Shaughnessy A."/>
            <person name="Dike S."/>
            <person name="Dedhia N."/>
            <person name="Preston R."/>
            <person name="Balija V."/>
            <person name="McCombie W.R."/>
            <person name="Chow T."/>
            <person name="Chen H."/>
            <person name="Chung M."/>
            <person name="Chen C."/>
            <person name="Shaw J."/>
            <person name="Wu H."/>
            <person name="Hsiao K."/>
            <person name="Chao Y."/>
            <person name="Chu M."/>
            <person name="Cheng C."/>
            <person name="Hour A."/>
            <person name="Lee P."/>
            <person name="Lin S."/>
            <person name="Lin Y."/>
            <person name="Liou J."/>
            <person name="Liu S."/>
            <person name="Hsing Y."/>
            <person name="Raghuvanshi S."/>
            <person name="Mohanty A."/>
            <person name="Bharti A.K."/>
            <person name="Gaur A."/>
            <person name="Gupta V."/>
            <person name="Kumar D."/>
            <person name="Ravi V."/>
            <person name="Vij S."/>
            <person name="Kapur A."/>
            <person name="Khurana P."/>
            <person name="Khurana P."/>
            <person name="Khurana J.P."/>
            <person name="Tyagi A.K."/>
            <person name="Gaikwad K."/>
            <person name="Singh A."/>
            <person name="Dalal V."/>
            <person name="Srivastava S."/>
            <person name="Dixit A."/>
            <person name="Pal A.K."/>
            <person name="Ghazi I.A."/>
            <person name="Yadav M."/>
            <person name="Pandit A."/>
            <person name="Bhargava A."/>
            <person name="Sureshbabu K."/>
            <person name="Batra K."/>
            <person name="Sharma T.R."/>
            <person name="Mohapatra T."/>
            <person name="Singh N.K."/>
            <person name="Messing J."/>
            <person name="Nelson A.B."/>
            <person name="Fuks G."/>
            <person name="Kavchok S."/>
            <person name="Keizer G."/>
            <person name="Linton E."/>
            <person name="Llaca V."/>
            <person name="Song R."/>
            <person name="Tanyolac B."/>
            <person name="Young S."/>
            <person name="Ho-Il K."/>
            <person name="Hahn J.H."/>
            <person name="Sangsakoo G."/>
            <person name="Vanavichit A."/>
            <person name="de Mattos Luiz.A.T."/>
            <person name="Zimmer P.D."/>
            <person name="Malone G."/>
            <person name="Dellagostin O."/>
            <person name="de Oliveira A.C."/>
            <person name="Bevan M."/>
            <person name="Bancroft I."/>
            <person name="Minx P."/>
            <person name="Cordum H."/>
            <person name="Wilson R."/>
            <person name="Cheng Z."/>
            <person name="Jin W."/>
            <person name="Jiang J."/>
            <person name="Leong S.A."/>
            <person name="Iwama H."/>
            <person name="Gojobori T."/>
            <person name="Itoh T."/>
            <person name="Niimura Y."/>
            <person name="Fujii Y."/>
            <person name="Habara T."/>
            <person name="Sakai H."/>
            <person name="Sato Y."/>
            <person name="Wilson G."/>
            <person name="Kumar K."/>
            <person name="McCouch S."/>
            <person name="Juretic N."/>
            <person name="Hoen D."/>
            <person name="Wright S."/>
            <person name="Bruskiewich R."/>
            <person name="Bureau T."/>
            <person name="Miyao A."/>
            <person name="Hirochika H."/>
            <person name="Nishikawa T."/>
            <person name="Kadowaki K."/>
            <person name="Sugiura M."/>
            <person name="Burr B."/>
            <person name="Sasaki T."/>
        </authorList>
    </citation>
    <scope>NUCLEOTIDE SEQUENCE [LARGE SCALE GENOMIC DNA]</scope>
    <source>
        <strain evidence="2">cv. Nipponbare</strain>
    </source>
</reference>
<gene>
    <name evidence="1" type="ordered locus">Os12g0640951</name>
    <name evidence="1" type="ORF">OSNPB_120640951</name>
</gene>
<evidence type="ECO:0000313" key="2">
    <source>
        <dbReference type="Proteomes" id="UP000059680"/>
    </source>
</evidence>
<dbReference type="Proteomes" id="UP000059680">
    <property type="component" value="Chromosome 12"/>
</dbReference>
<dbReference type="PaxDb" id="39947-A0A0P0YDB9"/>
<sequence>MPYFQWRKNGLNRGHVIILLCCMNPSKCSLCCKLGCKCCFLFIVYLLCLKVLQHRVLSVTDFIYLFILTSSTAFSRARSDSRRALISACASPSSFSLSALVLEAGELDSDGIGAVEEVDEVLHLERGLELLALLLLEALAVAV</sequence>
<dbReference type="Gramene" id="Os12t0640951-00">
    <property type="protein sequence ID" value="Os12t0640951-00"/>
    <property type="gene ID" value="Os12g0640951"/>
</dbReference>
<feature type="non-terminal residue" evidence="1">
    <location>
        <position position="1"/>
    </location>
</feature>